<proteinExistence type="predicted"/>
<sequence length="103" mass="11897">MSFSPRVETDQLLGDVEIYPDVNEHPLATDTVIGDWKRVEKTLLRKLDLRTFFLVFVYIMNHVDRSNVAGSSYDRKTIQYSSQHHVHRLCAHADTIEHVSQSA</sequence>
<gene>
    <name evidence="1" type="ORF">SCLCIDRAFT_775330</name>
</gene>
<dbReference type="Proteomes" id="UP000053989">
    <property type="component" value="Unassembled WGS sequence"/>
</dbReference>
<evidence type="ECO:0000313" key="2">
    <source>
        <dbReference type="Proteomes" id="UP000053989"/>
    </source>
</evidence>
<organism evidence="1 2">
    <name type="scientific">Scleroderma citrinum Foug A</name>
    <dbReference type="NCBI Taxonomy" id="1036808"/>
    <lineage>
        <taxon>Eukaryota</taxon>
        <taxon>Fungi</taxon>
        <taxon>Dikarya</taxon>
        <taxon>Basidiomycota</taxon>
        <taxon>Agaricomycotina</taxon>
        <taxon>Agaricomycetes</taxon>
        <taxon>Agaricomycetidae</taxon>
        <taxon>Boletales</taxon>
        <taxon>Sclerodermatineae</taxon>
        <taxon>Sclerodermataceae</taxon>
        <taxon>Scleroderma</taxon>
    </lineage>
</organism>
<keyword evidence="2" id="KW-1185">Reference proteome</keyword>
<dbReference type="HOGENOM" id="CLU_2265324_0_0_1"/>
<dbReference type="AlphaFoldDB" id="A0A0C2YLS0"/>
<evidence type="ECO:0000313" key="1">
    <source>
        <dbReference type="EMBL" id="KIM50658.1"/>
    </source>
</evidence>
<accession>A0A0C2YLS0</accession>
<dbReference type="OrthoDB" id="10622493at2759"/>
<reference evidence="1 2" key="1">
    <citation type="submission" date="2014-04" db="EMBL/GenBank/DDBJ databases">
        <authorList>
            <consortium name="DOE Joint Genome Institute"/>
            <person name="Kuo A."/>
            <person name="Kohler A."/>
            <person name="Nagy L.G."/>
            <person name="Floudas D."/>
            <person name="Copeland A."/>
            <person name="Barry K.W."/>
            <person name="Cichocki N."/>
            <person name="Veneault-Fourrey C."/>
            <person name="LaButti K."/>
            <person name="Lindquist E.A."/>
            <person name="Lipzen A."/>
            <person name="Lundell T."/>
            <person name="Morin E."/>
            <person name="Murat C."/>
            <person name="Sun H."/>
            <person name="Tunlid A."/>
            <person name="Henrissat B."/>
            <person name="Grigoriev I.V."/>
            <person name="Hibbett D.S."/>
            <person name="Martin F."/>
            <person name="Nordberg H.P."/>
            <person name="Cantor M.N."/>
            <person name="Hua S.X."/>
        </authorList>
    </citation>
    <scope>NUCLEOTIDE SEQUENCE [LARGE SCALE GENOMIC DNA]</scope>
    <source>
        <strain evidence="1 2">Foug A</strain>
    </source>
</reference>
<protein>
    <submittedName>
        <fullName evidence="1">Uncharacterized protein</fullName>
    </submittedName>
</protein>
<name>A0A0C2YLS0_9AGAM</name>
<reference evidence="2" key="2">
    <citation type="submission" date="2015-01" db="EMBL/GenBank/DDBJ databases">
        <title>Evolutionary Origins and Diversification of the Mycorrhizal Mutualists.</title>
        <authorList>
            <consortium name="DOE Joint Genome Institute"/>
            <consortium name="Mycorrhizal Genomics Consortium"/>
            <person name="Kohler A."/>
            <person name="Kuo A."/>
            <person name="Nagy L.G."/>
            <person name="Floudas D."/>
            <person name="Copeland A."/>
            <person name="Barry K.W."/>
            <person name="Cichocki N."/>
            <person name="Veneault-Fourrey C."/>
            <person name="LaButti K."/>
            <person name="Lindquist E.A."/>
            <person name="Lipzen A."/>
            <person name="Lundell T."/>
            <person name="Morin E."/>
            <person name="Murat C."/>
            <person name="Riley R."/>
            <person name="Ohm R."/>
            <person name="Sun H."/>
            <person name="Tunlid A."/>
            <person name="Henrissat B."/>
            <person name="Grigoriev I.V."/>
            <person name="Hibbett D.S."/>
            <person name="Martin F."/>
        </authorList>
    </citation>
    <scope>NUCLEOTIDE SEQUENCE [LARGE SCALE GENOMIC DNA]</scope>
    <source>
        <strain evidence="2">Foug A</strain>
    </source>
</reference>
<dbReference type="EMBL" id="KN822357">
    <property type="protein sequence ID" value="KIM50658.1"/>
    <property type="molecule type" value="Genomic_DNA"/>
</dbReference>
<dbReference type="InParanoid" id="A0A0C2YLS0"/>